<dbReference type="GO" id="GO:0006313">
    <property type="term" value="P:DNA transposition"/>
    <property type="evidence" value="ECO:0007669"/>
    <property type="project" value="InterPro"/>
</dbReference>
<dbReference type="AlphaFoldDB" id="A0A6C2UJK0"/>
<sequence>MQQKVRLVFLTNDFSLPALMITDLYKGRWQIELFFKWIKQHLRIKAFYGTSANAVKTQIWIAICVYLLVAITKKRLKIEQSLYTILQILSVSVFEKMPLLQAFQSAGHSKEGGNICK</sequence>
<name>A0A6C2UJK0_9BACT</name>
<dbReference type="GO" id="GO:0003677">
    <property type="term" value="F:DNA binding"/>
    <property type="evidence" value="ECO:0007669"/>
    <property type="project" value="InterPro"/>
</dbReference>
<dbReference type="InterPro" id="IPR002559">
    <property type="entry name" value="Transposase_11"/>
</dbReference>
<proteinExistence type="predicted"/>
<evidence type="ECO:0000259" key="1">
    <source>
        <dbReference type="Pfam" id="PF01609"/>
    </source>
</evidence>
<dbReference type="Proteomes" id="UP000346198">
    <property type="component" value="Unassembled WGS sequence"/>
</dbReference>
<organism evidence="2 3">
    <name type="scientific">Pontiella sulfatireligans</name>
    <dbReference type="NCBI Taxonomy" id="2750658"/>
    <lineage>
        <taxon>Bacteria</taxon>
        <taxon>Pseudomonadati</taxon>
        <taxon>Kiritimatiellota</taxon>
        <taxon>Kiritimatiellia</taxon>
        <taxon>Kiritimatiellales</taxon>
        <taxon>Pontiellaceae</taxon>
        <taxon>Pontiella</taxon>
    </lineage>
</organism>
<dbReference type="InterPro" id="IPR012337">
    <property type="entry name" value="RNaseH-like_sf"/>
</dbReference>
<dbReference type="EMBL" id="CAAHFH010000001">
    <property type="protein sequence ID" value="VGO19494.1"/>
    <property type="molecule type" value="Genomic_DNA"/>
</dbReference>
<dbReference type="SUPFAM" id="SSF53098">
    <property type="entry name" value="Ribonuclease H-like"/>
    <property type="match status" value="1"/>
</dbReference>
<gene>
    <name evidence="2" type="ORF">SCARR_01553</name>
</gene>
<protein>
    <recommendedName>
        <fullName evidence="1">Transposase IS4-like domain-containing protein</fullName>
    </recommendedName>
</protein>
<dbReference type="PANTHER" id="PTHR33258:SF1">
    <property type="entry name" value="TRANSPOSASE INSL FOR INSERTION SEQUENCE ELEMENT IS186A-RELATED"/>
    <property type="match status" value="1"/>
</dbReference>
<dbReference type="Pfam" id="PF01609">
    <property type="entry name" value="DDE_Tnp_1"/>
    <property type="match status" value="1"/>
</dbReference>
<reference evidence="2 3" key="1">
    <citation type="submission" date="2019-04" db="EMBL/GenBank/DDBJ databases">
        <authorList>
            <person name="Van Vliet M D."/>
        </authorList>
    </citation>
    <scope>NUCLEOTIDE SEQUENCE [LARGE SCALE GENOMIC DNA]</scope>
    <source>
        <strain evidence="2 3">F21</strain>
    </source>
</reference>
<dbReference type="GO" id="GO:0004803">
    <property type="term" value="F:transposase activity"/>
    <property type="evidence" value="ECO:0007669"/>
    <property type="project" value="InterPro"/>
</dbReference>
<feature type="domain" description="Transposase IS4-like" evidence="1">
    <location>
        <begin position="8"/>
        <end position="68"/>
    </location>
</feature>
<evidence type="ECO:0000313" key="3">
    <source>
        <dbReference type="Proteomes" id="UP000346198"/>
    </source>
</evidence>
<evidence type="ECO:0000313" key="2">
    <source>
        <dbReference type="EMBL" id="VGO19494.1"/>
    </source>
</evidence>
<accession>A0A6C2UJK0</accession>
<dbReference type="PANTHER" id="PTHR33258">
    <property type="entry name" value="TRANSPOSASE INSL FOR INSERTION SEQUENCE ELEMENT IS186A-RELATED"/>
    <property type="match status" value="1"/>
</dbReference>
<keyword evidence="3" id="KW-1185">Reference proteome</keyword>